<keyword evidence="7" id="KW-0456">Lyase</keyword>
<evidence type="ECO:0000256" key="1">
    <source>
        <dbReference type="ARBA" id="ARBA00012926"/>
    </source>
</evidence>
<evidence type="ECO:0000256" key="2">
    <source>
        <dbReference type="ARBA" id="ARBA00022723"/>
    </source>
</evidence>
<dbReference type="PRINTS" id="PR00415">
    <property type="entry name" value="ACONITASE"/>
</dbReference>
<accession>A0A350P977</accession>
<proteinExistence type="predicted"/>
<dbReference type="InterPro" id="IPR001030">
    <property type="entry name" value="Acoase/IPM_deHydtase_lsu_aba"/>
</dbReference>
<dbReference type="SUPFAM" id="SSF53732">
    <property type="entry name" value="Aconitase iron-sulfur domain"/>
    <property type="match status" value="1"/>
</dbReference>
<dbReference type="InterPro" id="IPR006249">
    <property type="entry name" value="Aconitase/IRP2"/>
</dbReference>
<dbReference type="GO" id="GO:0046872">
    <property type="term" value="F:metal ion binding"/>
    <property type="evidence" value="ECO:0007669"/>
    <property type="project" value="UniProtKB-KW"/>
</dbReference>
<dbReference type="Pfam" id="PF00330">
    <property type="entry name" value="Aconitase"/>
    <property type="match status" value="1"/>
</dbReference>
<evidence type="ECO:0000256" key="5">
    <source>
        <dbReference type="ARBA" id="ARBA00023501"/>
    </source>
</evidence>
<comment type="caution">
    <text evidence="7">The sequence shown here is derived from an EMBL/GenBank/DDBJ whole genome shotgun (WGS) entry which is preliminary data.</text>
</comment>
<evidence type="ECO:0000313" key="8">
    <source>
        <dbReference type="Proteomes" id="UP000263517"/>
    </source>
</evidence>
<reference evidence="7 8" key="1">
    <citation type="journal article" date="2018" name="Nat. Biotechnol.">
        <title>A standardized bacterial taxonomy based on genome phylogeny substantially revises the tree of life.</title>
        <authorList>
            <person name="Parks D.H."/>
            <person name="Chuvochina M."/>
            <person name="Waite D.W."/>
            <person name="Rinke C."/>
            <person name="Skarshewski A."/>
            <person name="Chaumeil P.A."/>
            <person name="Hugenholtz P."/>
        </authorList>
    </citation>
    <scope>NUCLEOTIDE SEQUENCE [LARGE SCALE GENOMIC DNA]</scope>
    <source>
        <strain evidence="7">UBA11978</strain>
    </source>
</reference>
<feature type="domain" description="Aconitase/3-isopropylmalate dehydratase large subunit alpha/beta/alpha" evidence="6">
    <location>
        <begin position="3"/>
        <end position="111"/>
    </location>
</feature>
<dbReference type="AlphaFoldDB" id="A0A350P977"/>
<keyword evidence="3" id="KW-0408">Iron</keyword>
<evidence type="ECO:0000259" key="6">
    <source>
        <dbReference type="Pfam" id="PF00330"/>
    </source>
</evidence>
<dbReference type="Gene3D" id="3.30.499.10">
    <property type="entry name" value="Aconitase, domain 3"/>
    <property type="match status" value="1"/>
</dbReference>
<evidence type="ECO:0000313" key="7">
    <source>
        <dbReference type="EMBL" id="HAW77844.1"/>
    </source>
</evidence>
<dbReference type="InterPro" id="IPR015931">
    <property type="entry name" value="Acnase/IPM_dHydase_lsu_aba_1/3"/>
</dbReference>
<organism evidence="7 8">
    <name type="scientific">Alteromonas australica</name>
    <dbReference type="NCBI Taxonomy" id="589873"/>
    <lineage>
        <taxon>Bacteria</taxon>
        <taxon>Pseudomonadati</taxon>
        <taxon>Pseudomonadota</taxon>
        <taxon>Gammaproteobacteria</taxon>
        <taxon>Alteromonadales</taxon>
        <taxon>Alteromonadaceae</taxon>
        <taxon>Alteromonas/Salinimonas group</taxon>
        <taxon>Alteromonas</taxon>
    </lineage>
</organism>
<evidence type="ECO:0000256" key="4">
    <source>
        <dbReference type="ARBA" id="ARBA00023014"/>
    </source>
</evidence>
<dbReference type="Proteomes" id="UP000263517">
    <property type="component" value="Unassembled WGS sequence"/>
</dbReference>
<protein>
    <recommendedName>
        <fullName evidence="1">aconitate hydratase</fullName>
        <ecNumber evidence="1">4.2.1.3</ecNumber>
    </recommendedName>
</protein>
<dbReference type="EMBL" id="DNAN01000671">
    <property type="protein sequence ID" value="HAW77844.1"/>
    <property type="molecule type" value="Genomic_DNA"/>
</dbReference>
<dbReference type="InterPro" id="IPR036008">
    <property type="entry name" value="Aconitase_4Fe-4S_dom"/>
</dbReference>
<dbReference type="PANTHER" id="PTHR11670">
    <property type="entry name" value="ACONITASE/IRON-RESPONSIVE ELEMENT FAMILY MEMBER"/>
    <property type="match status" value="1"/>
</dbReference>
<gene>
    <name evidence="7" type="primary">acnA</name>
    <name evidence="7" type="ORF">DCW74_19180</name>
</gene>
<dbReference type="GO" id="GO:0003994">
    <property type="term" value="F:aconitate hydratase activity"/>
    <property type="evidence" value="ECO:0007669"/>
    <property type="project" value="UniProtKB-EC"/>
</dbReference>
<feature type="non-terminal residue" evidence="7">
    <location>
        <position position="1"/>
    </location>
</feature>
<comment type="catalytic activity">
    <reaction evidence="5">
        <text>citrate = D-threo-isocitrate</text>
        <dbReference type="Rhea" id="RHEA:10336"/>
        <dbReference type="ChEBI" id="CHEBI:15562"/>
        <dbReference type="ChEBI" id="CHEBI:16947"/>
        <dbReference type="EC" id="4.2.1.3"/>
    </reaction>
</comment>
<keyword evidence="4" id="KW-0411">Iron-sulfur</keyword>
<dbReference type="EC" id="4.2.1.3" evidence="1"/>
<keyword evidence="2" id="KW-0479">Metal-binding</keyword>
<feature type="non-terminal residue" evidence="7">
    <location>
        <position position="111"/>
    </location>
</feature>
<sequence length="111" mass="12516">INKLGGDAQAINPLNPVELVIDHSVMVDHFGEEDALEKNTDIEIQRNKERYQFLKWGQSSFDNFKVVPPGRGIVHQVNLEYLARCAFTKQDGNDTLVYPDTLVGTDSHTTM</sequence>
<dbReference type="GO" id="GO:0051536">
    <property type="term" value="F:iron-sulfur cluster binding"/>
    <property type="evidence" value="ECO:0007669"/>
    <property type="project" value="UniProtKB-KW"/>
</dbReference>
<evidence type="ECO:0000256" key="3">
    <source>
        <dbReference type="ARBA" id="ARBA00023004"/>
    </source>
</evidence>
<name>A0A350P977_9ALTE</name>